<reference evidence="2 3" key="1">
    <citation type="journal article" date="2012" name="Int. J. Syst. Evol. Microbiol.">
        <title>Vibrio caribbeanicus sp. nov., isolated from the marine sponge Scleritoderma cyanea.</title>
        <authorList>
            <person name="Hoffmann M."/>
            <person name="Monday S.R."/>
            <person name="Allard M.W."/>
            <person name="Strain E.A."/>
            <person name="Whittaker P."/>
            <person name="Naum M."/>
            <person name="McCarthy P.J."/>
            <person name="Lopez J.V."/>
            <person name="Fischer M."/>
            <person name="Brown E.W."/>
        </authorList>
    </citation>
    <scope>NUCLEOTIDE SEQUENCE [LARGE SCALE GENOMIC DNA]</scope>
    <source>
        <strain evidence="2 3">LMG 19158</strain>
    </source>
</reference>
<sequence>MIQMITITLFFFGYLFVIWQLMKAPNNLDRPPPNVQRKTSALFWLCTVVFLLVIDYSIITSVLLASLLTYFYATRICRFKANSNALLTVVHDLLDNSKAQIHLSNPADSFQRGHYVELLDLLGKLSAFGITQITLTSPMFYKDKALRGLCALERLTSPNWQVTGKSIHWVNKLWEIAVLANLRRTKANQTINSLSLTQWYQITLTLNRHASKKS</sequence>
<protein>
    <submittedName>
        <fullName evidence="2">Uncharacterized protein</fullName>
    </submittedName>
</protein>
<evidence type="ECO:0000313" key="2">
    <source>
        <dbReference type="EMBL" id="EGU37413.1"/>
    </source>
</evidence>
<organism evidence="2 3">
    <name type="scientific">Vibrio scophthalmi LMG 19158</name>
    <dbReference type="NCBI Taxonomy" id="870967"/>
    <lineage>
        <taxon>Bacteria</taxon>
        <taxon>Pseudomonadati</taxon>
        <taxon>Pseudomonadota</taxon>
        <taxon>Gammaproteobacteria</taxon>
        <taxon>Vibrionales</taxon>
        <taxon>Vibrionaceae</taxon>
        <taxon>Vibrio</taxon>
    </lineage>
</organism>
<feature type="transmembrane region" description="Helical" evidence="1">
    <location>
        <begin position="5"/>
        <end position="22"/>
    </location>
</feature>
<evidence type="ECO:0000256" key="1">
    <source>
        <dbReference type="SAM" id="Phobius"/>
    </source>
</evidence>
<name>F9RN58_9VIBR</name>
<accession>F9RN58</accession>
<dbReference type="Proteomes" id="UP000004349">
    <property type="component" value="Unassembled WGS sequence"/>
</dbReference>
<dbReference type="EMBL" id="AFWE01000108">
    <property type="protein sequence ID" value="EGU37413.1"/>
    <property type="molecule type" value="Genomic_DNA"/>
</dbReference>
<keyword evidence="1" id="KW-0472">Membrane</keyword>
<keyword evidence="1" id="KW-0812">Transmembrane</keyword>
<feature type="transmembrane region" description="Helical" evidence="1">
    <location>
        <begin position="42"/>
        <end position="73"/>
    </location>
</feature>
<gene>
    <name evidence="2" type="ORF">VIS19158_08860</name>
</gene>
<keyword evidence="1" id="KW-1133">Transmembrane helix</keyword>
<comment type="caution">
    <text evidence="2">The sequence shown here is derived from an EMBL/GenBank/DDBJ whole genome shotgun (WGS) entry which is preliminary data.</text>
</comment>
<dbReference type="AlphaFoldDB" id="F9RN58"/>
<proteinExistence type="predicted"/>
<evidence type="ECO:0000313" key="3">
    <source>
        <dbReference type="Proteomes" id="UP000004349"/>
    </source>
</evidence>